<accession>A0A0E9SJW1</accession>
<organism evidence="1">
    <name type="scientific">Anguilla anguilla</name>
    <name type="common">European freshwater eel</name>
    <name type="synonym">Muraena anguilla</name>
    <dbReference type="NCBI Taxonomy" id="7936"/>
    <lineage>
        <taxon>Eukaryota</taxon>
        <taxon>Metazoa</taxon>
        <taxon>Chordata</taxon>
        <taxon>Craniata</taxon>
        <taxon>Vertebrata</taxon>
        <taxon>Euteleostomi</taxon>
        <taxon>Actinopterygii</taxon>
        <taxon>Neopterygii</taxon>
        <taxon>Teleostei</taxon>
        <taxon>Anguilliformes</taxon>
        <taxon>Anguillidae</taxon>
        <taxon>Anguilla</taxon>
    </lineage>
</organism>
<reference evidence="1" key="2">
    <citation type="journal article" date="2015" name="Fish Shellfish Immunol.">
        <title>Early steps in the European eel (Anguilla anguilla)-Vibrio vulnificus interaction in the gills: Role of the RtxA13 toxin.</title>
        <authorList>
            <person name="Callol A."/>
            <person name="Pajuelo D."/>
            <person name="Ebbesson L."/>
            <person name="Teles M."/>
            <person name="MacKenzie S."/>
            <person name="Amaro C."/>
        </authorList>
    </citation>
    <scope>NUCLEOTIDE SEQUENCE</scope>
</reference>
<protein>
    <submittedName>
        <fullName evidence="1">Uncharacterized protein</fullName>
    </submittedName>
</protein>
<name>A0A0E9SJW1_ANGAN</name>
<proteinExistence type="predicted"/>
<sequence length="29" mass="3233">MPVECSSLQSNLTLWRCCLDTESLDCDLG</sequence>
<evidence type="ECO:0000313" key="1">
    <source>
        <dbReference type="EMBL" id="JAH41601.1"/>
    </source>
</evidence>
<dbReference type="AlphaFoldDB" id="A0A0E9SJW1"/>
<dbReference type="EMBL" id="GBXM01066976">
    <property type="protein sequence ID" value="JAH41601.1"/>
    <property type="molecule type" value="Transcribed_RNA"/>
</dbReference>
<reference evidence="1" key="1">
    <citation type="submission" date="2014-11" db="EMBL/GenBank/DDBJ databases">
        <authorList>
            <person name="Amaro Gonzalez C."/>
        </authorList>
    </citation>
    <scope>NUCLEOTIDE SEQUENCE</scope>
</reference>